<evidence type="ECO:0000256" key="6">
    <source>
        <dbReference type="SAM" id="SignalP"/>
    </source>
</evidence>
<dbReference type="PROSITE" id="PS00139">
    <property type="entry name" value="THIOL_PROTEASE_CYS"/>
    <property type="match status" value="1"/>
</dbReference>
<dbReference type="PROSITE" id="PS00639">
    <property type="entry name" value="THIOL_PROTEASE_HIS"/>
    <property type="match status" value="1"/>
</dbReference>
<comment type="caution">
    <text evidence="9">The sequence shown here is derived from an EMBL/GenBank/DDBJ whole genome shotgun (WGS) entry which is preliminary data.</text>
</comment>
<dbReference type="AlphaFoldDB" id="A0A176VEB2"/>
<dbReference type="GO" id="GO:0008234">
    <property type="term" value="F:cysteine-type peptidase activity"/>
    <property type="evidence" value="ECO:0007669"/>
    <property type="project" value="InterPro"/>
</dbReference>
<dbReference type="InterPro" id="IPR000668">
    <property type="entry name" value="Peptidase_C1A_C"/>
</dbReference>
<comment type="similarity">
    <text evidence="1">Belongs to the peptidase C1 family.</text>
</comment>
<dbReference type="InterPro" id="IPR000169">
    <property type="entry name" value="Pept_cys_AS"/>
</dbReference>
<dbReference type="CDD" id="cd02248">
    <property type="entry name" value="Peptidase_C1A"/>
    <property type="match status" value="1"/>
</dbReference>
<protein>
    <recommendedName>
        <fullName evidence="11">Peptidase C1A papain C-terminal domain-containing protein</fullName>
    </recommendedName>
</protein>
<dbReference type="InterPro" id="IPR038765">
    <property type="entry name" value="Papain-like_cys_pep_sf"/>
</dbReference>
<evidence type="ECO:0008006" key="11">
    <source>
        <dbReference type="Google" id="ProtNLM"/>
    </source>
</evidence>
<name>A0A176VEB2_MARPO</name>
<evidence type="ECO:0000256" key="1">
    <source>
        <dbReference type="ARBA" id="ARBA00008455"/>
    </source>
</evidence>
<dbReference type="PANTHER" id="PTHR12411">
    <property type="entry name" value="CYSTEINE PROTEASE FAMILY C1-RELATED"/>
    <property type="match status" value="1"/>
</dbReference>
<dbReference type="InterPro" id="IPR039417">
    <property type="entry name" value="Peptidase_C1A_papain-like"/>
</dbReference>
<dbReference type="GO" id="GO:0006508">
    <property type="term" value="P:proteolysis"/>
    <property type="evidence" value="ECO:0007669"/>
    <property type="project" value="UniProtKB-KW"/>
</dbReference>
<dbReference type="SMART" id="SM00848">
    <property type="entry name" value="Inhibitor_I29"/>
    <property type="match status" value="1"/>
</dbReference>
<proteinExistence type="inferred from homology"/>
<dbReference type="Proteomes" id="UP000077202">
    <property type="component" value="Unassembled WGS sequence"/>
</dbReference>
<evidence type="ECO:0000256" key="5">
    <source>
        <dbReference type="ARBA" id="ARBA00023157"/>
    </source>
</evidence>
<dbReference type="FunFam" id="3.90.70.10:FF:000067">
    <property type="entry name" value="Senescence-specific cysteine protease"/>
    <property type="match status" value="1"/>
</dbReference>
<dbReference type="SMART" id="SM00645">
    <property type="entry name" value="Pept_C1"/>
    <property type="match status" value="1"/>
</dbReference>
<keyword evidence="5" id="KW-1015">Disulfide bond</keyword>
<dbReference type="InterPro" id="IPR013201">
    <property type="entry name" value="Prot_inhib_I29"/>
</dbReference>
<keyword evidence="3 6" id="KW-0732">Signal</keyword>
<keyword evidence="2" id="KW-0645">Protease</keyword>
<dbReference type="Gene3D" id="3.90.70.10">
    <property type="entry name" value="Cysteine proteinases"/>
    <property type="match status" value="1"/>
</dbReference>
<keyword evidence="10" id="KW-1185">Reference proteome</keyword>
<evidence type="ECO:0000259" key="7">
    <source>
        <dbReference type="SMART" id="SM00645"/>
    </source>
</evidence>
<evidence type="ECO:0000256" key="2">
    <source>
        <dbReference type="ARBA" id="ARBA00022670"/>
    </source>
</evidence>
<feature type="domain" description="Peptidase C1A papain C-terminal" evidence="7">
    <location>
        <begin position="146"/>
        <end position="356"/>
    </location>
</feature>
<keyword evidence="4" id="KW-0378">Hydrolase</keyword>
<feature type="chain" id="PRO_5008051731" description="Peptidase C1A papain C-terminal domain-containing protein" evidence="6">
    <location>
        <begin position="41"/>
        <end position="356"/>
    </location>
</feature>
<dbReference type="InterPro" id="IPR025660">
    <property type="entry name" value="Pept_his_AS"/>
</dbReference>
<dbReference type="InterPro" id="IPR013128">
    <property type="entry name" value="Peptidase_C1A"/>
</dbReference>
<organism evidence="9 10">
    <name type="scientific">Marchantia polymorpha subsp. ruderalis</name>
    <dbReference type="NCBI Taxonomy" id="1480154"/>
    <lineage>
        <taxon>Eukaryota</taxon>
        <taxon>Viridiplantae</taxon>
        <taxon>Streptophyta</taxon>
        <taxon>Embryophyta</taxon>
        <taxon>Marchantiophyta</taxon>
        <taxon>Marchantiopsida</taxon>
        <taxon>Marchantiidae</taxon>
        <taxon>Marchantiales</taxon>
        <taxon>Marchantiaceae</taxon>
        <taxon>Marchantia</taxon>
    </lineage>
</organism>
<gene>
    <name evidence="9" type="ORF">AXG93_3507s1000</name>
</gene>
<evidence type="ECO:0000259" key="8">
    <source>
        <dbReference type="SMART" id="SM00848"/>
    </source>
</evidence>
<accession>A0A176VEB2</accession>
<evidence type="ECO:0000256" key="4">
    <source>
        <dbReference type="ARBA" id="ARBA00022801"/>
    </source>
</evidence>
<sequence length="356" mass="39768">MSDNFQTTVDSPSSKSFNMRTFQALLLLPTLFTLSCTVRGNERDNSQLGKDWDQYAETQFIQWTGNRTVSYSNKTLKSKACSQFKNNLKMIEQHNKKSSSYKLGLTKFVDLSAKEFKAKRLQRKFKKGNRTFQKTLLKSSQEESIAVDSVDWRKKGAVTPVKSQGQCGSCWSFATVAAIEGLHQIKTGELVDLSEQQLVDCNLENAGCNGGIMDVAFDFVIANGGLTTEDRYPYRAYDQLCQIEKGVVTIDNYVDVTSNSEKDLKQAVAKQPVVVAIDASYIQLYQSGIFDGPCSTNLNHAVTVVGYGTEGGTDYWIVKNSWGKSSWGEDGYIRMKRNVDDPRGLCGIAMWPVYPI</sequence>
<dbReference type="Pfam" id="PF08246">
    <property type="entry name" value="Inhibitor_I29"/>
    <property type="match status" value="1"/>
</dbReference>
<feature type="signal peptide" evidence="6">
    <location>
        <begin position="1"/>
        <end position="40"/>
    </location>
</feature>
<evidence type="ECO:0000313" key="9">
    <source>
        <dbReference type="EMBL" id="OAE19229.1"/>
    </source>
</evidence>
<evidence type="ECO:0000313" key="10">
    <source>
        <dbReference type="Proteomes" id="UP000077202"/>
    </source>
</evidence>
<dbReference type="SUPFAM" id="SSF54001">
    <property type="entry name" value="Cysteine proteinases"/>
    <property type="match status" value="1"/>
</dbReference>
<evidence type="ECO:0000256" key="3">
    <source>
        <dbReference type="ARBA" id="ARBA00022729"/>
    </source>
</evidence>
<dbReference type="PRINTS" id="PR00705">
    <property type="entry name" value="PAPAIN"/>
</dbReference>
<feature type="domain" description="Cathepsin propeptide inhibitor" evidence="8">
    <location>
        <begin position="60"/>
        <end position="116"/>
    </location>
</feature>
<dbReference type="EMBL" id="LVLJ01003906">
    <property type="protein sequence ID" value="OAE19229.1"/>
    <property type="molecule type" value="Genomic_DNA"/>
</dbReference>
<dbReference type="Pfam" id="PF00112">
    <property type="entry name" value="Peptidase_C1"/>
    <property type="match status" value="1"/>
</dbReference>
<reference evidence="9" key="1">
    <citation type="submission" date="2016-03" db="EMBL/GenBank/DDBJ databases">
        <title>Mechanisms controlling the formation of the plant cell surface in tip-growing cells are functionally conserved among land plants.</title>
        <authorList>
            <person name="Honkanen S."/>
            <person name="Jones V.A."/>
            <person name="Morieri G."/>
            <person name="Champion C."/>
            <person name="Hetherington A.J."/>
            <person name="Kelly S."/>
            <person name="Saint-Marcoux D."/>
            <person name="Proust H."/>
            <person name="Prescott H."/>
            <person name="Dolan L."/>
        </authorList>
    </citation>
    <scope>NUCLEOTIDE SEQUENCE [LARGE SCALE GENOMIC DNA]</scope>
    <source>
        <tissue evidence="9">Whole gametophyte</tissue>
    </source>
</reference>